<dbReference type="RefSeq" id="WP_032515116.1">
    <property type="nucleotide sequence ID" value="NZ_JNAO01000003.1"/>
</dbReference>
<reference evidence="3" key="1">
    <citation type="journal article" date="2014" name="Sci. Data">
        <title>Genomes of diverse isolates of the marine cyanobacterium Prochlorococcus.</title>
        <authorList>
            <person name="Biller S."/>
            <person name="Berube P."/>
            <person name="Thompson J."/>
            <person name="Kelly L."/>
            <person name="Roggensack S."/>
            <person name="Awad L."/>
            <person name="Roache-Johnson K."/>
            <person name="Ding H."/>
            <person name="Giovannoni S.J."/>
            <person name="Moore L.R."/>
            <person name="Chisholm S.W."/>
        </authorList>
    </citation>
    <scope>NUCLEOTIDE SEQUENCE [LARGE SCALE GENOMIC DNA]</scope>
    <source>
        <strain evidence="3">MIT 9314</strain>
    </source>
</reference>
<dbReference type="EMBL" id="JNAO01000003">
    <property type="protein sequence ID" value="KGG03032.1"/>
    <property type="molecule type" value="Genomic_DNA"/>
</dbReference>
<comment type="caution">
    <text evidence="2">The sequence shown here is derived from an EMBL/GenBank/DDBJ whole genome shotgun (WGS) entry which is preliminary data.</text>
</comment>
<feature type="region of interest" description="Disordered" evidence="1">
    <location>
        <begin position="53"/>
        <end position="88"/>
    </location>
</feature>
<dbReference type="AlphaFoldDB" id="A0A0A2AQE2"/>
<dbReference type="Proteomes" id="UP000030533">
    <property type="component" value="Unassembled WGS sequence"/>
</dbReference>
<proteinExistence type="predicted"/>
<accession>A0A0A2AQE2</accession>
<name>A0A0A2AQE2_PROMR</name>
<evidence type="ECO:0000313" key="3">
    <source>
        <dbReference type="Proteomes" id="UP000030533"/>
    </source>
</evidence>
<evidence type="ECO:0000256" key="1">
    <source>
        <dbReference type="SAM" id="MobiDB-lite"/>
    </source>
</evidence>
<organism evidence="2 3">
    <name type="scientific">Prochlorococcus marinus str. MIT 9314</name>
    <dbReference type="NCBI Taxonomy" id="167548"/>
    <lineage>
        <taxon>Bacteria</taxon>
        <taxon>Bacillati</taxon>
        <taxon>Cyanobacteriota</taxon>
        <taxon>Cyanophyceae</taxon>
        <taxon>Synechococcales</taxon>
        <taxon>Prochlorococcaceae</taxon>
        <taxon>Prochlorococcus</taxon>
    </lineage>
</organism>
<dbReference type="STRING" id="167548.EU98_0268"/>
<sequence>MSRYFQKPTGKKHDTAFADKWFAYLYGDSKAKEGVTYTKVFLDDYEKMKKKKKTKNKLNSKTVDRTPINVSTMGDDDAPNTSPNEIHVGGNHLYYEEENTISYAEFMKKVDEVRHGRSRI</sequence>
<gene>
    <name evidence="2" type="ORF">EU98_0268</name>
</gene>
<protein>
    <submittedName>
        <fullName evidence="2">Uncharacterized protein</fullName>
    </submittedName>
</protein>
<evidence type="ECO:0000313" key="2">
    <source>
        <dbReference type="EMBL" id="KGG03032.1"/>
    </source>
</evidence>